<organism evidence="6 7">
    <name type="scientific">Kineosporia babensis</name>
    <dbReference type="NCBI Taxonomy" id="499548"/>
    <lineage>
        <taxon>Bacteria</taxon>
        <taxon>Bacillati</taxon>
        <taxon>Actinomycetota</taxon>
        <taxon>Actinomycetes</taxon>
        <taxon>Kineosporiales</taxon>
        <taxon>Kineosporiaceae</taxon>
        <taxon>Kineosporia</taxon>
    </lineage>
</organism>
<sequence length="240" mass="26292">MAGKRGGTAAKERLSRDVIVASALALADAEGLDALTIRRLATDHGVTPMALYWHFKDKDLLLDGVVERVLEGVEIPSYPAGSQPEWHVRLLDCFAALLNALNEHREVADLVHRRFLGSTAGLDIAEFAFAALQEGGFGRTERAEIGVQALHNLVVLVTMEPGERALRDSEEEVARRIREKKVVLQSLAPERYPNIIDCAESLVDKPADEGRYRGLGLDILIEGIRARAARQLAEPAEKAS</sequence>
<dbReference type="RefSeq" id="WP_231442223.1">
    <property type="nucleotide sequence ID" value="NZ_JAJOMB010000007.1"/>
</dbReference>
<dbReference type="Gene3D" id="1.10.357.10">
    <property type="entry name" value="Tetracycline Repressor, domain 2"/>
    <property type="match status" value="1"/>
</dbReference>
<dbReference type="GO" id="GO:0045892">
    <property type="term" value="P:negative regulation of DNA-templated transcription"/>
    <property type="evidence" value="ECO:0007669"/>
    <property type="project" value="InterPro"/>
</dbReference>
<dbReference type="SUPFAM" id="SSF48498">
    <property type="entry name" value="Tetracyclin repressor-like, C-terminal domain"/>
    <property type="match status" value="1"/>
</dbReference>
<protein>
    <submittedName>
        <fullName evidence="6">TetR family transcriptional regulator</fullName>
    </submittedName>
</protein>
<keyword evidence="3" id="KW-0804">Transcription</keyword>
<evidence type="ECO:0000313" key="7">
    <source>
        <dbReference type="Proteomes" id="UP001138997"/>
    </source>
</evidence>
<keyword evidence="7" id="KW-1185">Reference proteome</keyword>
<dbReference type="InterPro" id="IPR036271">
    <property type="entry name" value="Tet_transcr_reg_TetR-rel_C_sf"/>
</dbReference>
<dbReference type="PANTHER" id="PTHR30055">
    <property type="entry name" value="HTH-TYPE TRANSCRIPTIONAL REGULATOR RUTR"/>
    <property type="match status" value="1"/>
</dbReference>
<dbReference type="EMBL" id="JAJOMB010000007">
    <property type="protein sequence ID" value="MCD5312231.1"/>
    <property type="molecule type" value="Genomic_DNA"/>
</dbReference>
<keyword evidence="2 4" id="KW-0238">DNA-binding</keyword>
<name>A0A9X1NF97_9ACTN</name>
<proteinExistence type="predicted"/>
<dbReference type="Pfam" id="PF02909">
    <property type="entry name" value="TetR_C_1"/>
    <property type="match status" value="1"/>
</dbReference>
<feature type="DNA-binding region" description="H-T-H motif" evidence="4">
    <location>
        <begin position="36"/>
        <end position="55"/>
    </location>
</feature>
<gene>
    <name evidence="6" type="ORF">LR394_15090</name>
</gene>
<dbReference type="PANTHER" id="PTHR30055:SF151">
    <property type="entry name" value="TRANSCRIPTIONAL REGULATORY PROTEIN"/>
    <property type="match status" value="1"/>
</dbReference>
<evidence type="ECO:0000256" key="2">
    <source>
        <dbReference type="ARBA" id="ARBA00023125"/>
    </source>
</evidence>
<evidence type="ECO:0000313" key="6">
    <source>
        <dbReference type="EMBL" id="MCD5312231.1"/>
    </source>
</evidence>
<dbReference type="InterPro" id="IPR001647">
    <property type="entry name" value="HTH_TetR"/>
</dbReference>
<dbReference type="SUPFAM" id="SSF46689">
    <property type="entry name" value="Homeodomain-like"/>
    <property type="match status" value="1"/>
</dbReference>
<evidence type="ECO:0000256" key="3">
    <source>
        <dbReference type="ARBA" id="ARBA00023163"/>
    </source>
</evidence>
<feature type="domain" description="HTH tetR-type" evidence="5">
    <location>
        <begin position="13"/>
        <end position="73"/>
    </location>
</feature>
<dbReference type="AlphaFoldDB" id="A0A9X1NF97"/>
<dbReference type="PROSITE" id="PS50977">
    <property type="entry name" value="HTH_TETR_2"/>
    <property type="match status" value="1"/>
</dbReference>
<comment type="caution">
    <text evidence="6">The sequence shown here is derived from an EMBL/GenBank/DDBJ whole genome shotgun (WGS) entry which is preliminary data.</text>
</comment>
<dbReference type="InterPro" id="IPR050109">
    <property type="entry name" value="HTH-type_TetR-like_transc_reg"/>
</dbReference>
<dbReference type="Pfam" id="PF00440">
    <property type="entry name" value="TetR_N"/>
    <property type="match status" value="1"/>
</dbReference>
<keyword evidence="1" id="KW-0805">Transcription regulation</keyword>
<accession>A0A9X1NF97</accession>
<evidence type="ECO:0000256" key="1">
    <source>
        <dbReference type="ARBA" id="ARBA00023015"/>
    </source>
</evidence>
<dbReference type="InterPro" id="IPR009057">
    <property type="entry name" value="Homeodomain-like_sf"/>
</dbReference>
<dbReference type="GO" id="GO:0003700">
    <property type="term" value="F:DNA-binding transcription factor activity"/>
    <property type="evidence" value="ECO:0007669"/>
    <property type="project" value="TreeGrafter"/>
</dbReference>
<dbReference type="InterPro" id="IPR004111">
    <property type="entry name" value="Repressor_TetR_C"/>
</dbReference>
<evidence type="ECO:0000256" key="4">
    <source>
        <dbReference type="PROSITE-ProRule" id="PRU00335"/>
    </source>
</evidence>
<evidence type="ECO:0000259" key="5">
    <source>
        <dbReference type="PROSITE" id="PS50977"/>
    </source>
</evidence>
<dbReference type="GO" id="GO:0000976">
    <property type="term" value="F:transcription cis-regulatory region binding"/>
    <property type="evidence" value="ECO:0007669"/>
    <property type="project" value="TreeGrafter"/>
</dbReference>
<reference evidence="6" key="1">
    <citation type="submission" date="2021-11" db="EMBL/GenBank/DDBJ databases">
        <title>Streptomyces corallinus and Kineosporia corallina sp. nov., two new coral-derived marine actinobacteria.</title>
        <authorList>
            <person name="Buangrab K."/>
            <person name="Sutthacheep M."/>
            <person name="Yeemin T."/>
            <person name="Harunari E."/>
            <person name="Igarashi Y."/>
            <person name="Sripreechasak P."/>
            <person name="Kanchanasin P."/>
            <person name="Tanasupawat S."/>
            <person name="Phongsopitanun W."/>
        </authorList>
    </citation>
    <scope>NUCLEOTIDE SEQUENCE</scope>
    <source>
        <strain evidence="6">JCM 31032</strain>
    </source>
</reference>
<dbReference type="Proteomes" id="UP001138997">
    <property type="component" value="Unassembled WGS sequence"/>
</dbReference>